<comment type="caution">
    <text evidence="1">The sequence shown here is derived from an EMBL/GenBank/DDBJ whole genome shotgun (WGS) entry which is preliminary data.</text>
</comment>
<name>A0A9Q2XLK1_9PSED</name>
<dbReference type="AlphaFoldDB" id="A0A9Q2XLK1"/>
<evidence type="ECO:0000313" key="1">
    <source>
        <dbReference type="EMBL" id="MBV6288326.1"/>
    </source>
</evidence>
<organism evidence="1 2">
    <name type="scientific">Pseudomonas aegrilactucae</name>
    <dbReference type="NCBI Taxonomy" id="2854028"/>
    <lineage>
        <taxon>Bacteria</taxon>
        <taxon>Pseudomonadati</taxon>
        <taxon>Pseudomonadota</taxon>
        <taxon>Gammaproteobacteria</taxon>
        <taxon>Pseudomonadales</taxon>
        <taxon>Pseudomonadaceae</taxon>
        <taxon>Pseudomonas</taxon>
    </lineage>
</organism>
<reference evidence="1" key="2">
    <citation type="journal article" date="2023" name="Plant Pathol.">
        <title>Dismantling and reorganizing Pseudomonas marginalis sensu#lato.</title>
        <authorList>
            <person name="Sawada H."/>
            <person name="Fujikawa T."/>
            <person name="Satou M."/>
        </authorList>
    </citation>
    <scope>NUCLEOTIDE SEQUENCE</scope>
    <source>
        <strain evidence="1">MAFF 301350</strain>
    </source>
</reference>
<gene>
    <name evidence="1" type="ORF">KUO17_15025</name>
</gene>
<dbReference type="RefSeq" id="WP_217976332.1">
    <property type="nucleotide sequence ID" value="NZ_JAHTBI010000050.1"/>
</dbReference>
<dbReference type="EMBL" id="JAHTBI010000050">
    <property type="protein sequence ID" value="MBV6288326.1"/>
    <property type="molecule type" value="Genomic_DNA"/>
</dbReference>
<proteinExistence type="predicted"/>
<protein>
    <submittedName>
        <fullName evidence="1">Uncharacterized protein</fullName>
    </submittedName>
</protein>
<reference evidence="1" key="1">
    <citation type="journal article" date="2022" name="Int. J. Syst. Evol. Microbiol.">
        <title>Pseudomonas aegrilactucae sp. nov. and Pseudomonas morbosilactucae sp. nov., pathogens causing bacterial rot of lettuce in Japan.</title>
        <authorList>
            <person name="Sawada H."/>
            <person name="Fujikawa T."/>
            <person name="Satou M."/>
        </authorList>
    </citation>
    <scope>NUCLEOTIDE SEQUENCE</scope>
    <source>
        <strain evidence="1">MAFF 301350</strain>
    </source>
</reference>
<sequence length="83" mass="9244">MSRFIAVSHAWNLKGSLGFQVYALTPPQAPEAQVQADATITSTGDSPGQWNKVFTLVELEDNEYYARPLTWLERLTGNFKGRG</sequence>
<keyword evidence="2" id="KW-1185">Reference proteome</keyword>
<evidence type="ECO:0000313" key="2">
    <source>
        <dbReference type="Proteomes" id="UP001106592"/>
    </source>
</evidence>
<dbReference type="Proteomes" id="UP001106592">
    <property type="component" value="Unassembled WGS sequence"/>
</dbReference>
<accession>A0A9Q2XLK1</accession>